<evidence type="ECO:0000256" key="4">
    <source>
        <dbReference type="ARBA" id="ARBA00048461"/>
    </source>
</evidence>
<evidence type="ECO:0000256" key="3">
    <source>
        <dbReference type="ARBA" id="ARBA00047591"/>
    </source>
</evidence>
<accession>A0AAW0D927</accession>
<gene>
    <name evidence="6" type="ORF">VNI00_006511</name>
</gene>
<dbReference type="Pfam" id="PF01764">
    <property type="entry name" value="Lipase_3"/>
    <property type="match status" value="1"/>
</dbReference>
<sequence>MTKATKHALTEAQKIMYASEKATNFRWISKIMASYSPHVLTSSDVAPVNIQSELAEIGQFTELAYSTVPISFILENLASLTVVDFPVEGYDALSESVLISDFRGKAADLHGFVVYRQHTKQLVVSISGTSTALQGLYDVWTSKHTHPSKKGKVHSGFWALYKGIRKFLFDGIRNGAKEHQVDELVVTGHSMGGAMSYLLMLDLLRLNDVVSPEMPLKLVVFGAPRVGDVQLAQYWAELVQDRKRNGPFREYSVKAYNDGLSLPHS</sequence>
<dbReference type="Gene3D" id="3.40.50.1820">
    <property type="entry name" value="alpha/beta hydrolase"/>
    <property type="match status" value="1"/>
</dbReference>
<protein>
    <recommendedName>
        <fullName evidence="5">Fungal lipase-type domain-containing protein</fullName>
    </recommendedName>
</protein>
<dbReference type="GO" id="GO:0006629">
    <property type="term" value="P:lipid metabolic process"/>
    <property type="evidence" value="ECO:0007669"/>
    <property type="project" value="InterPro"/>
</dbReference>
<dbReference type="PANTHER" id="PTHR45856:SF24">
    <property type="entry name" value="FUNGAL LIPASE-LIKE DOMAIN-CONTAINING PROTEIN"/>
    <property type="match status" value="1"/>
</dbReference>
<dbReference type="SUPFAM" id="SSF53474">
    <property type="entry name" value="alpha/beta-Hydrolases"/>
    <property type="match status" value="1"/>
</dbReference>
<dbReference type="CDD" id="cd00519">
    <property type="entry name" value="Lipase_3"/>
    <property type="match status" value="1"/>
</dbReference>
<dbReference type="EMBL" id="JAYKXP010000020">
    <property type="protein sequence ID" value="KAK7047280.1"/>
    <property type="molecule type" value="Genomic_DNA"/>
</dbReference>
<comment type="similarity">
    <text evidence="2">Belongs to the AB hydrolase superfamily. Lipase family. Class 3 subfamily.</text>
</comment>
<evidence type="ECO:0000256" key="2">
    <source>
        <dbReference type="ARBA" id="ARBA00043996"/>
    </source>
</evidence>
<evidence type="ECO:0000313" key="6">
    <source>
        <dbReference type="EMBL" id="KAK7047280.1"/>
    </source>
</evidence>
<evidence type="ECO:0000259" key="5">
    <source>
        <dbReference type="Pfam" id="PF01764"/>
    </source>
</evidence>
<proteinExistence type="inferred from homology"/>
<organism evidence="6 7">
    <name type="scientific">Paramarasmius palmivorus</name>
    <dbReference type="NCBI Taxonomy" id="297713"/>
    <lineage>
        <taxon>Eukaryota</taxon>
        <taxon>Fungi</taxon>
        <taxon>Dikarya</taxon>
        <taxon>Basidiomycota</taxon>
        <taxon>Agaricomycotina</taxon>
        <taxon>Agaricomycetes</taxon>
        <taxon>Agaricomycetidae</taxon>
        <taxon>Agaricales</taxon>
        <taxon>Marasmiineae</taxon>
        <taxon>Marasmiaceae</taxon>
        <taxon>Paramarasmius</taxon>
    </lineage>
</organism>
<comment type="catalytic activity">
    <reaction evidence="4">
        <text>a monoacylglycerol + H2O = glycerol + a fatty acid + H(+)</text>
        <dbReference type="Rhea" id="RHEA:15245"/>
        <dbReference type="ChEBI" id="CHEBI:15377"/>
        <dbReference type="ChEBI" id="CHEBI:15378"/>
        <dbReference type="ChEBI" id="CHEBI:17408"/>
        <dbReference type="ChEBI" id="CHEBI:17754"/>
        <dbReference type="ChEBI" id="CHEBI:28868"/>
    </reaction>
</comment>
<comment type="catalytic activity">
    <reaction evidence="3">
        <text>a diacylglycerol + H2O = a monoacylglycerol + a fatty acid + H(+)</text>
        <dbReference type="Rhea" id="RHEA:32731"/>
        <dbReference type="ChEBI" id="CHEBI:15377"/>
        <dbReference type="ChEBI" id="CHEBI:15378"/>
        <dbReference type="ChEBI" id="CHEBI:17408"/>
        <dbReference type="ChEBI" id="CHEBI:18035"/>
        <dbReference type="ChEBI" id="CHEBI:28868"/>
    </reaction>
</comment>
<comment type="caution">
    <text evidence="6">The sequence shown here is derived from an EMBL/GenBank/DDBJ whole genome shotgun (WGS) entry which is preliminary data.</text>
</comment>
<reference evidence="6 7" key="1">
    <citation type="submission" date="2024-01" db="EMBL/GenBank/DDBJ databases">
        <title>A draft genome for a cacao thread blight-causing isolate of Paramarasmius palmivorus.</title>
        <authorList>
            <person name="Baruah I.K."/>
            <person name="Bukari Y."/>
            <person name="Amoako-Attah I."/>
            <person name="Meinhardt L.W."/>
            <person name="Bailey B.A."/>
            <person name="Cohen S.P."/>
        </authorList>
    </citation>
    <scope>NUCLEOTIDE SEQUENCE [LARGE SCALE GENOMIC DNA]</scope>
    <source>
        <strain evidence="6 7">GH-12</strain>
    </source>
</reference>
<dbReference type="PANTHER" id="PTHR45856">
    <property type="entry name" value="ALPHA/BETA-HYDROLASES SUPERFAMILY PROTEIN"/>
    <property type="match status" value="1"/>
</dbReference>
<dbReference type="AlphaFoldDB" id="A0AAW0D927"/>
<dbReference type="Proteomes" id="UP001383192">
    <property type="component" value="Unassembled WGS sequence"/>
</dbReference>
<feature type="domain" description="Fungal lipase-type" evidence="5">
    <location>
        <begin position="123"/>
        <end position="241"/>
    </location>
</feature>
<name>A0AAW0D927_9AGAR</name>
<dbReference type="InterPro" id="IPR051218">
    <property type="entry name" value="Sec_MonoDiacylglyc_Lipase"/>
</dbReference>
<evidence type="ECO:0000313" key="7">
    <source>
        <dbReference type="Proteomes" id="UP001383192"/>
    </source>
</evidence>
<dbReference type="InterPro" id="IPR002921">
    <property type="entry name" value="Fungal_lipase-type"/>
</dbReference>
<keyword evidence="1" id="KW-1015">Disulfide bond</keyword>
<keyword evidence="7" id="KW-1185">Reference proteome</keyword>
<evidence type="ECO:0000256" key="1">
    <source>
        <dbReference type="ARBA" id="ARBA00023157"/>
    </source>
</evidence>
<dbReference type="InterPro" id="IPR029058">
    <property type="entry name" value="AB_hydrolase_fold"/>
</dbReference>